<name>A0AA88E9Z1_FICCA</name>
<dbReference type="PANTHER" id="PTHR34482">
    <property type="entry name" value="DNA DAMAGE-INDUCIBLE PROTEIN 1-LIKE"/>
    <property type="match status" value="1"/>
</dbReference>
<keyword evidence="1" id="KW-0863">Zinc-finger</keyword>
<dbReference type="AlphaFoldDB" id="A0AA88E9Z1"/>
<organism evidence="5 6">
    <name type="scientific">Ficus carica</name>
    <name type="common">Common fig</name>
    <dbReference type="NCBI Taxonomy" id="3494"/>
    <lineage>
        <taxon>Eukaryota</taxon>
        <taxon>Viridiplantae</taxon>
        <taxon>Streptophyta</taxon>
        <taxon>Embryophyta</taxon>
        <taxon>Tracheophyta</taxon>
        <taxon>Spermatophyta</taxon>
        <taxon>Magnoliopsida</taxon>
        <taxon>eudicotyledons</taxon>
        <taxon>Gunneridae</taxon>
        <taxon>Pentapetalae</taxon>
        <taxon>rosids</taxon>
        <taxon>fabids</taxon>
        <taxon>Rosales</taxon>
        <taxon>Moraceae</taxon>
        <taxon>Ficeae</taxon>
        <taxon>Ficus</taxon>
    </lineage>
</organism>
<dbReference type="Pfam" id="PF00098">
    <property type="entry name" value="zf-CCHC"/>
    <property type="match status" value="1"/>
</dbReference>
<evidence type="ECO:0000256" key="3">
    <source>
        <dbReference type="SAM" id="MobiDB-lite"/>
    </source>
</evidence>
<dbReference type="SMART" id="SM00343">
    <property type="entry name" value="ZnF_C2HC"/>
    <property type="match status" value="1"/>
</dbReference>
<evidence type="ECO:0000256" key="2">
    <source>
        <dbReference type="SAM" id="Coils"/>
    </source>
</evidence>
<feature type="compositionally biased region" description="Basic and acidic residues" evidence="3">
    <location>
        <begin position="260"/>
        <end position="269"/>
    </location>
</feature>
<dbReference type="InterPro" id="IPR001878">
    <property type="entry name" value="Znf_CCHC"/>
</dbReference>
<protein>
    <recommendedName>
        <fullName evidence="4">CCHC-type domain-containing protein</fullName>
    </recommendedName>
</protein>
<proteinExistence type="predicted"/>
<evidence type="ECO:0000313" key="5">
    <source>
        <dbReference type="EMBL" id="GMN70485.1"/>
    </source>
</evidence>
<keyword evidence="6" id="KW-1185">Reference proteome</keyword>
<dbReference type="GO" id="GO:0003676">
    <property type="term" value="F:nucleic acid binding"/>
    <property type="evidence" value="ECO:0007669"/>
    <property type="project" value="InterPro"/>
</dbReference>
<feature type="domain" description="CCHC-type" evidence="4">
    <location>
        <begin position="342"/>
        <end position="355"/>
    </location>
</feature>
<dbReference type="PROSITE" id="PS50158">
    <property type="entry name" value="ZF_CCHC"/>
    <property type="match status" value="1"/>
</dbReference>
<dbReference type="PANTHER" id="PTHR34482:SF47">
    <property type="entry name" value="CCHC-TYPE DOMAIN-CONTAINING PROTEIN"/>
    <property type="match status" value="1"/>
</dbReference>
<feature type="compositionally biased region" description="Low complexity" evidence="3">
    <location>
        <begin position="279"/>
        <end position="295"/>
    </location>
</feature>
<feature type="coiled-coil region" evidence="2">
    <location>
        <begin position="14"/>
        <end position="48"/>
    </location>
</feature>
<feature type="region of interest" description="Disordered" evidence="3">
    <location>
        <begin position="260"/>
        <end position="321"/>
    </location>
</feature>
<reference evidence="5" key="1">
    <citation type="submission" date="2023-07" db="EMBL/GenBank/DDBJ databases">
        <title>draft genome sequence of fig (Ficus carica).</title>
        <authorList>
            <person name="Takahashi T."/>
            <person name="Nishimura K."/>
        </authorList>
    </citation>
    <scope>NUCLEOTIDE SEQUENCE</scope>
</reference>
<dbReference type="Proteomes" id="UP001187192">
    <property type="component" value="Unassembled WGS sequence"/>
</dbReference>
<keyword evidence="2" id="KW-0175">Coiled coil</keyword>
<dbReference type="Gene3D" id="4.10.60.10">
    <property type="entry name" value="Zinc finger, CCHC-type"/>
    <property type="match status" value="1"/>
</dbReference>
<evidence type="ECO:0000313" key="6">
    <source>
        <dbReference type="Proteomes" id="UP001187192"/>
    </source>
</evidence>
<dbReference type="Pfam" id="PF03732">
    <property type="entry name" value="Retrotrans_gag"/>
    <property type="match status" value="1"/>
</dbReference>
<dbReference type="InterPro" id="IPR005162">
    <property type="entry name" value="Retrotrans_gag_dom"/>
</dbReference>
<accession>A0AA88E9Z1</accession>
<sequence>MVRSRVAVARRPQEVNLAEMVVNLQRRLEDQEREMQNLHEQLAQQNQEVPPPPAVPAQPAAPVVPAAQAGQPVIRQEPLYERFRRMKPPEFEGSTNPLEAKEWLTSLQIVLNFMNLSDQEKVFCASYVMKKDARYWWETVQMRRNVLEMTWNDFIQEFNDKFYNRMAMKAQHNEFNNIKQGSMSVTEAVRKFDQLARLSPHLVPTEDERVRRMLDMFRPEIAVVIDSGEKPPTTVAECVERALRAEYRLAQAKQERAKFFEEKKKEKSQSKHNQGDQLNNQGNRSNPNGNHFNQNHNKRKGNFNGNKNQKNHPQKKNNTVYPTCTKCGKKHPGECKLGSNTCYLCGKEGHYAKNCYSNKQNHTE</sequence>
<evidence type="ECO:0000256" key="1">
    <source>
        <dbReference type="PROSITE-ProRule" id="PRU00047"/>
    </source>
</evidence>
<evidence type="ECO:0000259" key="4">
    <source>
        <dbReference type="PROSITE" id="PS50158"/>
    </source>
</evidence>
<dbReference type="GO" id="GO:0008270">
    <property type="term" value="F:zinc ion binding"/>
    <property type="evidence" value="ECO:0007669"/>
    <property type="project" value="UniProtKB-KW"/>
</dbReference>
<dbReference type="EMBL" id="BTGU01001158">
    <property type="protein sequence ID" value="GMN70485.1"/>
    <property type="molecule type" value="Genomic_DNA"/>
</dbReference>
<keyword evidence="1" id="KW-0862">Zinc</keyword>
<gene>
    <name evidence="5" type="ORF">TIFTF001_039530</name>
</gene>
<comment type="caution">
    <text evidence="5">The sequence shown here is derived from an EMBL/GenBank/DDBJ whole genome shotgun (WGS) entry which is preliminary data.</text>
</comment>
<keyword evidence="1" id="KW-0479">Metal-binding</keyword>